<evidence type="ECO:0000313" key="1">
    <source>
        <dbReference type="EMBL" id="OGF20376.1"/>
    </source>
</evidence>
<accession>A0A1F5S154</accession>
<dbReference type="STRING" id="1797985.A2Y83_03430"/>
<proteinExistence type="predicted"/>
<comment type="caution">
    <text evidence="1">The sequence shown here is derived from an EMBL/GenBank/DDBJ whole genome shotgun (WGS) entry which is preliminary data.</text>
</comment>
<organism evidence="1 2">
    <name type="scientific">Candidatus Falkowbacteria bacterium RBG_13_39_14</name>
    <dbReference type="NCBI Taxonomy" id="1797985"/>
    <lineage>
        <taxon>Bacteria</taxon>
        <taxon>Candidatus Falkowiibacteriota</taxon>
    </lineage>
</organism>
<evidence type="ECO:0000313" key="2">
    <source>
        <dbReference type="Proteomes" id="UP000178323"/>
    </source>
</evidence>
<dbReference type="Proteomes" id="UP000178323">
    <property type="component" value="Unassembled WGS sequence"/>
</dbReference>
<dbReference type="EMBL" id="MFFS01000091">
    <property type="protein sequence ID" value="OGF20376.1"/>
    <property type="molecule type" value="Genomic_DNA"/>
</dbReference>
<name>A0A1F5S154_9BACT</name>
<reference evidence="1 2" key="1">
    <citation type="journal article" date="2016" name="Nat. Commun.">
        <title>Thousands of microbial genomes shed light on interconnected biogeochemical processes in an aquifer system.</title>
        <authorList>
            <person name="Anantharaman K."/>
            <person name="Brown C.T."/>
            <person name="Hug L.A."/>
            <person name="Sharon I."/>
            <person name="Castelle C.J."/>
            <person name="Probst A.J."/>
            <person name="Thomas B.C."/>
            <person name="Singh A."/>
            <person name="Wilkins M.J."/>
            <person name="Karaoz U."/>
            <person name="Brodie E.L."/>
            <person name="Williams K.H."/>
            <person name="Hubbard S.S."/>
            <person name="Banfield J.F."/>
        </authorList>
    </citation>
    <scope>NUCLEOTIDE SEQUENCE [LARGE SCALE GENOMIC DNA]</scope>
</reference>
<dbReference type="AlphaFoldDB" id="A0A1F5S154"/>
<gene>
    <name evidence="1" type="ORF">A2Y83_03430</name>
</gene>
<sequence length="92" mass="10293">MVRGLLRCRDGALPRLKVVECLARSVDKNIILILNTYKSYFYNYIIMINIKAEIVLLLSLPPARAGGAQAGCFFVFTITDPRKSVMNPCKSV</sequence>
<protein>
    <submittedName>
        <fullName evidence="1">Uncharacterized protein</fullName>
    </submittedName>
</protein>